<evidence type="ECO:0000259" key="1">
    <source>
        <dbReference type="Pfam" id="PF12684"/>
    </source>
</evidence>
<accession>A0A178MMD6</accession>
<keyword evidence="3" id="KW-1185">Reference proteome</keyword>
<feature type="domain" description="Putative exodeoxyribonuclease 8 PDDEXK-like" evidence="1">
    <location>
        <begin position="24"/>
        <end position="245"/>
    </location>
</feature>
<name>A0A178MMD6_9PROT</name>
<organism evidence="2 3">
    <name type="scientific">Paramagnetospirillum marisnigri</name>
    <dbReference type="NCBI Taxonomy" id="1285242"/>
    <lineage>
        <taxon>Bacteria</taxon>
        <taxon>Pseudomonadati</taxon>
        <taxon>Pseudomonadota</taxon>
        <taxon>Alphaproteobacteria</taxon>
        <taxon>Rhodospirillales</taxon>
        <taxon>Magnetospirillaceae</taxon>
        <taxon>Paramagnetospirillum</taxon>
    </lineage>
</organism>
<dbReference type="InterPro" id="IPR011604">
    <property type="entry name" value="PDDEXK-like_dom_sf"/>
</dbReference>
<proteinExistence type="predicted"/>
<dbReference type="InterPro" id="IPR024432">
    <property type="entry name" value="Put_RecE_PDDEXK-like_dom"/>
</dbReference>
<comment type="caution">
    <text evidence="2">The sequence shown here is derived from an EMBL/GenBank/DDBJ whole genome shotgun (WGS) entry which is preliminary data.</text>
</comment>
<evidence type="ECO:0000313" key="2">
    <source>
        <dbReference type="EMBL" id="OAN49094.1"/>
    </source>
</evidence>
<evidence type="ECO:0000313" key="3">
    <source>
        <dbReference type="Proteomes" id="UP000078428"/>
    </source>
</evidence>
<dbReference type="STRING" id="1285242.A6A04_02940"/>
<dbReference type="Gene3D" id="3.90.320.10">
    <property type="match status" value="1"/>
</dbReference>
<gene>
    <name evidence="2" type="ORF">A6A04_02940</name>
</gene>
<dbReference type="Proteomes" id="UP000078428">
    <property type="component" value="Unassembled WGS sequence"/>
</dbReference>
<protein>
    <recommendedName>
        <fullName evidence="1">Putative exodeoxyribonuclease 8 PDDEXK-like domain-containing protein</fullName>
    </recommendedName>
</protein>
<dbReference type="AlphaFoldDB" id="A0A178MMD6"/>
<sequence length="275" mass="30822">MDAYHRNICDAPSLSSSMARTIVNECPAFLHANSYLNPNFTPEPKEHFEFGTAAHLMFMEPDQLAERLEIINAPDWRKKDAQEARAVARTNGKVPMLIGQMAELEAMRAALFAHSIASKAFVGGQAEMSAFVRDGNIWLKARPDYLRPESLVDYKTSTTANPKEFARRAFALGYYQQAAWYLDVLKAATGEVRSDFWFVTQAKVAPYLVTVTRFDDDAIEAGRTLNRKAIEAFKRCVDTGDWPGYRAPETPGQDTAFILTLPTFAQREVDQLIAA</sequence>
<dbReference type="Pfam" id="PF12684">
    <property type="entry name" value="DUF3799"/>
    <property type="match status" value="1"/>
</dbReference>
<reference evidence="2 3" key="1">
    <citation type="submission" date="2016-04" db="EMBL/GenBank/DDBJ databases">
        <title>Draft genome sequence of freshwater magnetotactic bacteria Magnetospirillum marisnigri SP-1 and Magnetospirillum moscoviense BB-1.</title>
        <authorList>
            <person name="Koziaeva V."/>
            <person name="Dziuba M.V."/>
            <person name="Ivanov T.M."/>
            <person name="Kuznetsov B."/>
            <person name="Grouzdev D.S."/>
        </authorList>
    </citation>
    <scope>NUCLEOTIDE SEQUENCE [LARGE SCALE GENOMIC DNA]</scope>
    <source>
        <strain evidence="2 3">SP-1</strain>
    </source>
</reference>
<dbReference type="EMBL" id="LWQT01000066">
    <property type="protein sequence ID" value="OAN49094.1"/>
    <property type="molecule type" value="Genomic_DNA"/>
</dbReference>